<feature type="transmembrane region" description="Helical" evidence="4">
    <location>
        <begin position="312"/>
        <end position="330"/>
    </location>
</feature>
<dbReference type="PANTHER" id="PTHR11360:SF284">
    <property type="entry name" value="EG:103B4.3 PROTEIN-RELATED"/>
    <property type="match status" value="1"/>
</dbReference>
<name>A0A7W8C300_9BACT</name>
<feature type="transmembrane region" description="Helical" evidence="4">
    <location>
        <begin position="181"/>
        <end position="202"/>
    </location>
</feature>
<evidence type="ECO:0000313" key="6">
    <source>
        <dbReference type="EMBL" id="MBB5143487.1"/>
    </source>
</evidence>
<accession>A0A7W8C300</accession>
<evidence type="ECO:0000313" key="7">
    <source>
        <dbReference type="Proteomes" id="UP000539075"/>
    </source>
</evidence>
<feature type="transmembrane region" description="Helical" evidence="4">
    <location>
        <begin position="402"/>
        <end position="422"/>
    </location>
</feature>
<feature type="transmembrane region" description="Helical" evidence="4">
    <location>
        <begin position="336"/>
        <end position="361"/>
    </location>
</feature>
<dbReference type="InterPro" id="IPR050327">
    <property type="entry name" value="Proton-linked_MCT"/>
</dbReference>
<feature type="transmembrane region" description="Helical" evidence="4">
    <location>
        <begin position="118"/>
        <end position="142"/>
    </location>
</feature>
<dbReference type="AlphaFoldDB" id="A0A7W8C300"/>
<feature type="transmembrane region" description="Helical" evidence="4">
    <location>
        <begin position="52"/>
        <end position="76"/>
    </location>
</feature>
<dbReference type="InterPro" id="IPR011701">
    <property type="entry name" value="MFS"/>
</dbReference>
<evidence type="ECO:0000256" key="1">
    <source>
        <dbReference type="ARBA" id="ARBA00022692"/>
    </source>
</evidence>
<evidence type="ECO:0000259" key="5">
    <source>
        <dbReference type="PROSITE" id="PS50850"/>
    </source>
</evidence>
<dbReference type="Pfam" id="PF07690">
    <property type="entry name" value="MFS_1"/>
    <property type="match status" value="1"/>
</dbReference>
<feature type="transmembrane region" description="Helical" evidence="4">
    <location>
        <begin position="21"/>
        <end position="40"/>
    </location>
</feature>
<dbReference type="Proteomes" id="UP000539075">
    <property type="component" value="Unassembled WGS sequence"/>
</dbReference>
<dbReference type="Gene3D" id="1.20.1250.20">
    <property type="entry name" value="MFS general substrate transporter like domains"/>
    <property type="match status" value="1"/>
</dbReference>
<keyword evidence="7" id="KW-1185">Reference proteome</keyword>
<comment type="caution">
    <text evidence="6">The sequence shown here is derived from an EMBL/GenBank/DDBJ whole genome shotgun (WGS) entry which is preliminary data.</text>
</comment>
<feature type="transmembrane region" description="Helical" evidence="4">
    <location>
        <begin position="281"/>
        <end position="305"/>
    </location>
</feature>
<keyword evidence="3 4" id="KW-0472">Membrane</keyword>
<dbReference type="EMBL" id="JACHGO010000004">
    <property type="protein sequence ID" value="MBB5143487.1"/>
    <property type="molecule type" value="Genomic_DNA"/>
</dbReference>
<gene>
    <name evidence="6" type="ORF">HNQ38_001584</name>
</gene>
<dbReference type="InterPro" id="IPR036259">
    <property type="entry name" value="MFS_trans_sf"/>
</dbReference>
<organism evidence="6 7">
    <name type="scientific">Desulfovibrio intestinalis</name>
    <dbReference type="NCBI Taxonomy" id="58621"/>
    <lineage>
        <taxon>Bacteria</taxon>
        <taxon>Pseudomonadati</taxon>
        <taxon>Thermodesulfobacteriota</taxon>
        <taxon>Desulfovibrionia</taxon>
        <taxon>Desulfovibrionales</taxon>
        <taxon>Desulfovibrionaceae</taxon>
        <taxon>Desulfovibrio</taxon>
    </lineage>
</organism>
<keyword evidence="2 4" id="KW-1133">Transmembrane helix</keyword>
<feature type="transmembrane region" description="Helical" evidence="4">
    <location>
        <begin position="248"/>
        <end position="269"/>
    </location>
</feature>
<dbReference type="SUPFAM" id="SSF103473">
    <property type="entry name" value="MFS general substrate transporter"/>
    <property type="match status" value="1"/>
</dbReference>
<proteinExistence type="predicted"/>
<dbReference type="RefSeq" id="WP_221277847.1">
    <property type="nucleotide sequence ID" value="NZ_JACHGO010000004.1"/>
</dbReference>
<feature type="transmembrane region" description="Helical" evidence="4">
    <location>
        <begin position="88"/>
        <end position="106"/>
    </location>
</feature>
<evidence type="ECO:0000256" key="2">
    <source>
        <dbReference type="ARBA" id="ARBA00022989"/>
    </source>
</evidence>
<dbReference type="InterPro" id="IPR020846">
    <property type="entry name" value="MFS_dom"/>
</dbReference>
<sequence>MTNPSENRSTHGQLTPTAPASGLWVIIALSSLVLMITMGIRQTVGLFVHPLISATAMSITEMSMALAIGQLMWGVFQPIFGAWADKKGPLPVLLTGALLLALGQIYTLQAGSFWSMTLAQGFLSPAGAAAGSFSILIGIVAGRLPEDKRSVASGIINAGGSMGQFAFAPLVQTVISLKGYTGGLLLLAVSALASIVPSWLLCRQTGMSRASDSQPVGGMAHAATSAASHASNEGLKQQLKAAFRNPSYLLLHAGFFTCGFHVAFLTTHLPGEVSLCGHEASVSAISLSLIGLCNIAGSIGAGILGKYFRMKFILSALYAFRALMIAVYLVSPKTELTFYIFAVTTGLTWLATVPPTAGIVGKLFGTRYLATLFGLTLLTHQIGAFLGAWLGGVALQYSGSLLWVWQVDIALALLAALVNLPIKEAKVVRA</sequence>
<protein>
    <submittedName>
        <fullName evidence="6">Putative MFS family arabinose efflux permease</fullName>
    </submittedName>
</protein>
<feature type="transmembrane region" description="Helical" evidence="4">
    <location>
        <begin position="368"/>
        <end position="390"/>
    </location>
</feature>
<dbReference type="PANTHER" id="PTHR11360">
    <property type="entry name" value="MONOCARBOXYLATE TRANSPORTER"/>
    <property type="match status" value="1"/>
</dbReference>
<reference evidence="6 7" key="1">
    <citation type="submission" date="2020-08" db="EMBL/GenBank/DDBJ databases">
        <title>Genomic Encyclopedia of Type Strains, Phase IV (KMG-IV): sequencing the most valuable type-strain genomes for metagenomic binning, comparative biology and taxonomic classification.</title>
        <authorList>
            <person name="Goeker M."/>
        </authorList>
    </citation>
    <scope>NUCLEOTIDE SEQUENCE [LARGE SCALE GENOMIC DNA]</scope>
    <source>
        <strain evidence="6 7">DSM 11275</strain>
    </source>
</reference>
<dbReference type="PROSITE" id="PS50850">
    <property type="entry name" value="MFS"/>
    <property type="match status" value="1"/>
</dbReference>
<evidence type="ECO:0000256" key="3">
    <source>
        <dbReference type="ARBA" id="ARBA00023136"/>
    </source>
</evidence>
<feature type="transmembrane region" description="Helical" evidence="4">
    <location>
        <begin position="154"/>
        <end position="175"/>
    </location>
</feature>
<keyword evidence="1 4" id="KW-0812">Transmembrane</keyword>
<dbReference type="CDD" id="cd17355">
    <property type="entry name" value="MFS_YcxA_like"/>
    <property type="match status" value="1"/>
</dbReference>
<evidence type="ECO:0000256" key="4">
    <source>
        <dbReference type="SAM" id="Phobius"/>
    </source>
</evidence>
<feature type="domain" description="Major facilitator superfamily (MFS) profile" evidence="5">
    <location>
        <begin position="23"/>
        <end position="424"/>
    </location>
</feature>
<dbReference type="GO" id="GO:0022857">
    <property type="term" value="F:transmembrane transporter activity"/>
    <property type="evidence" value="ECO:0007669"/>
    <property type="project" value="InterPro"/>
</dbReference>